<evidence type="ECO:0000313" key="8">
    <source>
        <dbReference type="EMBL" id="KPL74071.1"/>
    </source>
</evidence>
<keyword evidence="4" id="KW-0479">Metal-binding</keyword>
<dbReference type="STRING" id="229920.ADM99_02245"/>
<evidence type="ECO:0000313" key="9">
    <source>
        <dbReference type="Proteomes" id="UP000050430"/>
    </source>
</evidence>
<dbReference type="InterPro" id="IPR012301">
    <property type="entry name" value="Malic_N_dom"/>
</dbReference>
<gene>
    <name evidence="8" type="ORF">ADM99_02245</name>
</gene>
<dbReference type="PATRIC" id="fig|229920.5.peg.3376"/>
<dbReference type="Gene3D" id="3.40.50.10380">
    <property type="entry name" value="Malic enzyme, N-terminal domain"/>
    <property type="match status" value="1"/>
</dbReference>
<dbReference type="Pfam" id="PF03949">
    <property type="entry name" value="Malic_M"/>
    <property type="match status" value="1"/>
</dbReference>
<accession>A0A0P6WZS2</accession>
<comment type="similarity">
    <text evidence="3">Belongs to the malic enzymes family.</text>
</comment>
<dbReference type="PANTHER" id="PTHR43237:SF4">
    <property type="entry name" value="NADP-DEPENDENT MALIC ENZYME"/>
    <property type="match status" value="1"/>
</dbReference>
<comment type="caution">
    <text evidence="8">The sequence shown here is derived from an EMBL/GenBank/DDBJ whole genome shotgun (WGS) entry which is preliminary data.</text>
</comment>
<evidence type="ECO:0000256" key="4">
    <source>
        <dbReference type="ARBA" id="ARBA00022723"/>
    </source>
</evidence>
<organism evidence="8 9">
    <name type="scientific">Leptolinea tardivitalis</name>
    <dbReference type="NCBI Taxonomy" id="229920"/>
    <lineage>
        <taxon>Bacteria</taxon>
        <taxon>Bacillati</taxon>
        <taxon>Chloroflexota</taxon>
        <taxon>Anaerolineae</taxon>
        <taxon>Anaerolineales</taxon>
        <taxon>Anaerolineaceae</taxon>
        <taxon>Leptolinea</taxon>
    </lineage>
</organism>
<dbReference type="FunFam" id="3.40.50.720:FF:000095">
    <property type="entry name" value="NADP-dependent malic enzyme"/>
    <property type="match status" value="1"/>
</dbReference>
<feature type="domain" description="Malic enzyme N-terminal" evidence="7">
    <location>
        <begin position="14"/>
        <end position="147"/>
    </location>
</feature>
<sequence length="421" mass="45539">MSEALEYHHSPGRPGKLAVAATKPLNTQHDLSLAYTPGVAEPVLEIARDPALAYEYTNRGNLVAVISNGTAILGLGERGALASKPVMEGKAVLFKKFAGVDAIDIEINARDPEEIIRIVTSISPSFGGINLEDIKAPECFQIERALINALDIPVFHDDQHGTAIIVCAGLINALELAGKKQDGIKVVFSGAGAAAVATANLLVEFGVPRENIYMTDLHGLLYHDRPQGMFPEQAVFAHGDEPKSLSELLEGADVFIGLSAANLLTGEMIKRMAANPIIFAMANPVPEIGWEEARAARPDALLANGRSDSPNQVNNLLAFPYIFRAALDCRARHINSKMKLAAAHALADHCRLPVTPDVLSAYNLHRLSFGQDWFIPKPMDRRLYTSLPPVIVKAALESGEAQIQLEDAAYRQRLAKELDNL</sequence>
<evidence type="ECO:0000259" key="6">
    <source>
        <dbReference type="SMART" id="SM00919"/>
    </source>
</evidence>
<dbReference type="InterPro" id="IPR046346">
    <property type="entry name" value="Aminoacid_DH-like_N_sf"/>
</dbReference>
<dbReference type="Pfam" id="PF00390">
    <property type="entry name" value="malic"/>
    <property type="match status" value="1"/>
</dbReference>
<feature type="domain" description="Malic enzyme NAD-binding" evidence="6">
    <location>
        <begin position="159"/>
        <end position="396"/>
    </location>
</feature>
<evidence type="ECO:0000259" key="7">
    <source>
        <dbReference type="SMART" id="SM01274"/>
    </source>
</evidence>
<protein>
    <submittedName>
        <fullName evidence="8">Malate dehydrogenase</fullName>
    </submittedName>
</protein>
<dbReference type="Gene3D" id="3.40.50.720">
    <property type="entry name" value="NAD(P)-binding Rossmann-like Domain"/>
    <property type="match status" value="1"/>
</dbReference>
<dbReference type="GO" id="GO:0046872">
    <property type="term" value="F:metal ion binding"/>
    <property type="evidence" value="ECO:0007669"/>
    <property type="project" value="UniProtKB-KW"/>
</dbReference>
<proteinExistence type="inferred from homology"/>
<dbReference type="GO" id="GO:0051287">
    <property type="term" value="F:NAD binding"/>
    <property type="evidence" value="ECO:0007669"/>
    <property type="project" value="InterPro"/>
</dbReference>
<evidence type="ECO:0000256" key="3">
    <source>
        <dbReference type="ARBA" id="ARBA00008785"/>
    </source>
</evidence>
<dbReference type="InterPro" id="IPR012302">
    <property type="entry name" value="Malic_NAD-bd"/>
</dbReference>
<dbReference type="InterPro" id="IPR036291">
    <property type="entry name" value="NAD(P)-bd_dom_sf"/>
</dbReference>
<dbReference type="OrthoDB" id="9805787at2"/>
<dbReference type="SUPFAM" id="SSF51735">
    <property type="entry name" value="NAD(P)-binding Rossmann-fold domains"/>
    <property type="match status" value="1"/>
</dbReference>
<dbReference type="GO" id="GO:0016616">
    <property type="term" value="F:oxidoreductase activity, acting on the CH-OH group of donors, NAD or NADP as acceptor"/>
    <property type="evidence" value="ECO:0007669"/>
    <property type="project" value="InterPro"/>
</dbReference>
<dbReference type="FunFam" id="3.40.50.10380:FF:000003">
    <property type="entry name" value="NADP-dependent malic enzyme"/>
    <property type="match status" value="1"/>
</dbReference>
<dbReference type="GO" id="GO:0004470">
    <property type="term" value="F:malic enzyme activity"/>
    <property type="evidence" value="ECO:0007669"/>
    <property type="project" value="InterPro"/>
</dbReference>
<dbReference type="InterPro" id="IPR051674">
    <property type="entry name" value="Malate_Decarboxylase"/>
</dbReference>
<dbReference type="SMART" id="SM00919">
    <property type="entry name" value="Malic_M"/>
    <property type="match status" value="1"/>
</dbReference>
<keyword evidence="9" id="KW-1185">Reference proteome</keyword>
<keyword evidence="5" id="KW-0560">Oxidoreductase</keyword>
<comment type="cofactor">
    <cofactor evidence="2">
        <name>Mg(2+)</name>
        <dbReference type="ChEBI" id="CHEBI:18420"/>
    </cofactor>
</comment>
<dbReference type="EMBL" id="LGCK01000004">
    <property type="protein sequence ID" value="KPL74071.1"/>
    <property type="molecule type" value="Genomic_DNA"/>
</dbReference>
<dbReference type="SMART" id="SM01274">
    <property type="entry name" value="malic"/>
    <property type="match status" value="1"/>
</dbReference>
<dbReference type="PANTHER" id="PTHR43237">
    <property type="entry name" value="NADP-DEPENDENT MALIC ENZYME"/>
    <property type="match status" value="1"/>
</dbReference>
<dbReference type="RefSeq" id="WP_062423047.1">
    <property type="nucleotide sequence ID" value="NZ_BBYA01000012.1"/>
</dbReference>
<evidence type="ECO:0000256" key="2">
    <source>
        <dbReference type="ARBA" id="ARBA00001946"/>
    </source>
</evidence>
<dbReference type="InterPro" id="IPR037062">
    <property type="entry name" value="Malic_N_dom_sf"/>
</dbReference>
<dbReference type="SUPFAM" id="SSF53223">
    <property type="entry name" value="Aminoacid dehydrogenase-like, N-terminal domain"/>
    <property type="match status" value="1"/>
</dbReference>
<evidence type="ECO:0000256" key="1">
    <source>
        <dbReference type="ARBA" id="ARBA00001936"/>
    </source>
</evidence>
<name>A0A0P6WZS2_9CHLR</name>
<reference evidence="8 9" key="1">
    <citation type="submission" date="2015-07" db="EMBL/GenBank/DDBJ databases">
        <title>Genome sequence of Leptolinea tardivitalis DSM 16556.</title>
        <authorList>
            <person name="Hemp J."/>
            <person name="Ward L.M."/>
            <person name="Pace L.A."/>
            <person name="Fischer W.W."/>
        </authorList>
    </citation>
    <scope>NUCLEOTIDE SEQUENCE [LARGE SCALE GENOMIC DNA]</scope>
    <source>
        <strain evidence="8 9">YMTK-2</strain>
    </source>
</reference>
<evidence type="ECO:0000256" key="5">
    <source>
        <dbReference type="ARBA" id="ARBA00023002"/>
    </source>
</evidence>
<dbReference type="AlphaFoldDB" id="A0A0P6WZS2"/>
<comment type="cofactor">
    <cofactor evidence="1">
        <name>Mn(2+)</name>
        <dbReference type="ChEBI" id="CHEBI:29035"/>
    </cofactor>
</comment>
<dbReference type="Proteomes" id="UP000050430">
    <property type="component" value="Unassembled WGS sequence"/>
</dbReference>